<organism evidence="1 2">
    <name type="scientific">Pseudaquabacterium terrae</name>
    <dbReference type="NCBI Taxonomy" id="2732868"/>
    <lineage>
        <taxon>Bacteria</taxon>
        <taxon>Pseudomonadati</taxon>
        <taxon>Pseudomonadota</taxon>
        <taxon>Betaproteobacteria</taxon>
        <taxon>Burkholderiales</taxon>
        <taxon>Sphaerotilaceae</taxon>
        <taxon>Pseudaquabacterium</taxon>
    </lineage>
</organism>
<dbReference type="InterPro" id="IPR024079">
    <property type="entry name" value="MetalloPept_cat_dom_sf"/>
</dbReference>
<accession>A0ABX2EHZ4</accession>
<dbReference type="EMBL" id="JABRWJ010000004">
    <property type="protein sequence ID" value="NRF68252.1"/>
    <property type="molecule type" value="Genomic_DNA"/>
</dbReference>
<proteinExistence type="predicted"/>
<evidence type="ECO:0000313" key="2">
    <source>
        <dbReference type="Proteomes" id="UP000737171"/>
    </source>
</evidence>
<gene>
    <name evidence="1" type="ORF">HLB44_14760</name>
</gene>
<evidence type="ECO:0000313" key="1">
    <source>
        <dbReference type="EMBL" id="NRF68252.1"/>
    </source>
</evidence>
<keyword evidence="2" id="KW-1185">Reference proteome</keyword>
<comment type="caution">
    <text evidence="1">The sequence shown here is derived from an EMBL/GenBank/DDBJ whole genome shotgun (WGS) entry which is preliminary data.</text>
</comment>
<dbReference type="Proteomes" id="UP000737171">
    <property type="component" value="Unassembled WGS sequence"/>
</dbReference>
<protein>
    <submittedName>
        <fullName evidence="1">Uncharacterized protein</fullName>
    </submittedName>
</protein>
<reference evidence="1 2" key="1">
    <citation type="submission" date="2020-05" db="EMBL/GenBank/DDBJ databases">
        <title>Aquincola sp. isolate from soil.</title>
        <authorList>
            <person name="Han J."/>
            <person name="Kim D.-U."/>
        </authorList>
    </citation>
    <scope>NUCLEOTIDE SEQUENCE [LARGE SCALE GENOMIC DNA]</scope>
    <source>
        <strain evidence="1 2">S2</strain>
    </source>
</reference>
<name>A0ABX2EHZ4_9BURK</name>
<dbReference type="Gene3D" id="3.40.390.10">
    <property type="entry name" value="Collagenase (Catalytic Domain)"/>
    <property type="match status" value="1"/>
</dbReference>
<sequence length="171" mass="19068">MPEQIAANIARALTKDTGLWVKSSTGVPSGAIEPFAGTHQYPAEDYIALAGPVSARLPDTSVRTYFIVLTDRDINARSQNFRFQYSFHAPMARTSVLSVARLLHDKDGSPAPVEVVGLRVQKMLMRIVGEMKLGWKRTNDPTDLMYAPIMSIDDIDRMSLVHSVERRKPLQ</sequence>